<dbReference type="Proteomes" id="UP001335648">
    <property type="component" value="Unassembled WGS sequence"/>
</dbReference>
<keyword evidence="3" id="KW-1185">Reference proteome</keyword>
<sequence length="99" mass="11112">MQRAMQLGECDLQLPRPVGRNNGGLWSASPAQSPRIKPELPGFRAELGYNTRNVDSLTEPPVSKPTLKKREGLRHHMSSHRFTRCRCVPTGCQLYPVSN</sequence>
<dbReference type="AlphaFoldDB" id="A0AAN8CRN1"/>
<evidence type="ECO:0000313" key="2">
    <source>
        <dbReference type="EMBL" id="KAK5907320.1"/>
    </source>
</evidence>
<dbReference type="EMBL" id="JAULUE010002049">
    <property type="protein sequence ID" value="KAK5907320.1"/>
    <property type="molecule type" value="Genomic_DNA"/>
</dbReference>
<evidence type="ECO:0000313" key="3">
    <source>
        <dbReference type="Proteomes" id="UP001335648"/>
    </source>
</evidence>
<feature type="region of interest" description="Disordered" evidence="1">
    <location>
        <begin position="52"/>
        <end position="75"/>
    </location>
</feature>
<gene>
    <name evidence="2" type="ORF">CesoFtcFv8_005185</name>
</gene>
<reference evidence="2 3" key="1">
    <citation type="journal article" date="2023" name="Mol. Biol. Evol.">
        <title>Genomics of Secondarily Temperate Adaptation in the Only Non-Antarctic Icefish.</title>
        <authorList>
            <person name="Rivera-Colon A.G."/>
            <person name="Rayamajhi N."/>
            <person name="Minhas B.F."/>
            <person name="Madrigal G."/>
            <person name="Bilyk K.T."/>
            <person name="Yoon V."/>
            <person name="Hune M."/>
            <person name="Gregory S."/>
            <person name="Cheng C.H.C."/>
            <person name="Catchen J.M."/>
        </authorList>
    </citation>
    <scope>NUCLEOTIDE SEQUENCE [LARGE SCALE GENOMIC DNA]</scope>
    <source>
        <strain evidence="2">JC2023a</strain>
    </source>
</reference>
<proteinExistence type="predicted"/>
<feature type="region of interest" description="Disordered" evidence="1">
    <location>
        <begin position="1"/>
        <end position="37"/>
    </location>
</feature>
<comment type="caution">
    <text evidence="2">The sequence shown here is derived from an EMBL/GenBank/DDBJ whole genome shotgun (WGS) entry which is preliminary data.</text>
</comment>
<evidence type="ECO:0000256" key="1">
    <source>
        <dbReference type="SAM" id="MobiDB-lite"/>
    </source>
</evidence>
<name>A0AAN8CRN1_9TELE</name>
<organism evidence="2 3">
    <name type="scientific">Champsocephalus esox</name>
    <name type="common">pike icefish</name>
    <dbReference type="NCBI Taxonomy" id="159716"/>
    <lineage>
        <taxon>Eukaryota</taxon>
        <taxon>Metazoa</taxon>
        <taxon>Chordata</taxon>
        <taxon>Craniata</taxon>
        <taxon>Vertebrata</taxon>
        <taxon>Euteleostomi</taxon>
        <taxon>Actinopterygii</taxon>
        <taxon>Neopterygii</taxon>
        <taxon>Teleostei</taxon>
        <taxon>Neoteleostei</taxon>
        <taxon>Acanthomorphata</taxon>
        <taxon>Eupercaria</taxon>
        <taxon>Perciformes</taxon>
        <taxon>Notothenioidei</taxon>
        <taxon>Channichthyidae</taxon>
        <taxon>Champsocephalus</taxon>
    </lineage>
</organism>
<protein>
    <submittedName>
        <fullName evidence="2">Uncharacterized protein</fullName>
    </submittedName>
</protein>
<accession>A0AAN8CRN1</accession>